<dbReference type="Pfam" id="PF05592">
    <property type="entry name" value="Bac_rhamnosid"/>
    <property type="match status" value="1"/>
</dbReference>
<dbReference type="InterPro" id="IPR008902">
    <property type="entry name" value="Rhamnosid_concanavalin"/>
</dbReference>
<dbReference type="InterPro" id="IPR008928">
    <property type="entry name" value="6-hairpin_glycosidase_sf"/>
</dbReference>
<evidence type="ECO:0000259" key="4">
    <source>
        <dbReference type="Pfam" id="PF05592"/>
    </source>
</evidence>
<dbReference type="Gene3D" id="2.60.420.10">
    <property type="entry name" value="Maltose phosphorylase, domain 3"/>
    <property type="match status" value="1"/>
</dbReference>
<feature type="domain" description="Alpha-L-rhamnosidase C-terminal" evidence="7">
    <location>
        <begin position="811"/>
        <end position="881"/>
    </location>
</feature>
<dbReference type="AlphaFoldDB" id="A0A2T5BZQ8"/>
<dbReference type="Gene3D" id="2.60.120.260">
    <property type="entry name" value="Galactose-binding domain-like"/>
    <property type="match status" value="2"/>
</dbReference>
<keyword evidence="9" id="KW-1185">Reference proteome</keyword>
<proteinExistence type="predicted"/>
<dbReference type="EC" id="3.2.1.40" evidence="2"/>
<dbReference type="Pfam" id="PF17390">
    <property type="entry name" value="Bac_rhamnosid_C"/>
    <property type="match status" value="1"/>
</dbReference>
<dbReference type="Proteomes" id="UP000243525">
    <property type="component" value="Unassembled WGS sequence"/>
</dbReference>
<evidence type="ECO:0000259" key="6">
    <source>
        <dbReference type="Pfam" id="PF17389"/>
    </source>
</evidence>
<evidence type="ECO:0000313" key="9">
    <source>
        <dbReference type="Proteomes" id="UP000243525"/>
    </source>
</evidence>
<name>A0A2T5BZQ8_9BACT</name>
<feature type="domain" description="Alpha-L-rhamnosidase six-hairpin glycosidase" evidence="6">
    <location>
        <begin position="461"/>
        <end position="804"/>
    </location>
</feature>
<evidence type="ECO:0000313" key="8">
    <source>
        <dbReference type="EMBL" id="PTN07786.1"/>
    </source>
</evidence>
<dbReference type="GO" id="GO:0030596">
    <property type="term" value="F:alpha-L-rhamnosidase activity"/>
    <property type="evidence" value="ECO:0007669"/>
    <property type="project" value="UniProtKB-EC"/>
</dbReference>
<dbReference type="SUPFAM" id="SSF48208">
    <property type="entry name" value="Six-hairpin glycosidases"/>
    <property type="match status" value="1"/>
</dbReference>
<keyword evidence="3" id="KW-0378">Hydrolase</keyword>
<dbReference type="Pfam" id="PF17389">
    <property type="entry name" value="Bac_rhamnosid6H"/>
    <property type="match status" value="1"/>
</dbReference>
<dbReference type="InterPro" id="IPR013783">
    <property type="entry name" value="Ig-like_fold"/>
</dbReference>
<sequence length="921" mass="105756">MNYPKILVSFLCLFFVYWSSAQIKVDGLTCELLENPSGIEIQQPRLGWKIKSDQREVFQTACQVLVASSPETLTEDEADLWNSGKIETDQSQLLPYGGKKLGSSDECFWKVKVWTTKGDSEWSKPAKWSMGLFYYKDWRARWIGFDRTFPWDDDSFHSRLSARYFRKEFDLKKEVKEAKAYIIGLGLYELSLNGQKVGESVLAPSPTDYNQNIKYNIYDLTDKLNHGANALGVVLGNGRYHTMRQHYKGYKVKNFGFPKLLFQLVVKYADGTTEYIRSDNSWKGTADGPIRWNNEYDGEGYDARKEMQDWNRVGFDDSNWLQPEYVEQPDGKYEAQLNPNMKVLKELNPVSIREQRAGTYILDLGQNFAGWLQLNVKGHAGDTVTMRFGEILQDDGELFTTNLRDARATAKYILKGEEPETWEPRFVYYGFRYVEITGWPGKPTVDDFVGKVVADNMAVRGTFHTSNELINQIYRNAYWGILSNYKGMPVDCPQRNERQPWLGDRTIGCYGENFIFDNAALYKKWIDDIAFSQKWDGSISDVAPAYWRYYSDNMSWCGTLLTVADMLYRQTGDAEPIRKHYHAMKKWLNYMEDRYLKGDIMTRDSYGDWCEPPATIEEGRGKSADRKYPSALISTAYYYHYLNLMQSFAALSGNQADIELYQTQAKATKEAFQRTFYKAEQKGYGDNKLTENILVVAMDLVPVPNKRQVVQTIANTIEHTNGGHLSTGVIGTQWIMRTLTKEGHADLAWKLATNSTYPSWGYMVEHGATTIWELWNGNTAAPKMNSYNHVMMLGDLLIWYYENLAGIKSSTEQVGFKQLVMKPEMIDGLNFVDASHETPYGLVESRWIRENKKFVWDITIPANTAAIVYVPAETARDVLESGKTIDEKDGIKILRSEEGRVVLEIGSGVYHFEAKMKKQKS</sequence>
<protein>
    <recommendedName>
        <fullName evidence="2">alpha-L-rhamnosidase</fullName>
        <ecNumber evidence="2">3.2.1.40</ecNumber>
    </recommendedName>
</protein>
<dbReference type="InterPro" id="IPR013737">
    <property type="entry name" value="Bac_rhamnosid_N"/>
</dbReference>
<dbReference type="Pfam" id="PF25788">
    <property type="entry name" value="Ig_Rha78A_N"/>
    <property type="match status" value="1"/>
</dbReference>
<feature type="domain" description="Alpha-L-rhamnosidase concanavalin-like" evidence="4">
    <location>
        <begin position="355"/>
        <end position="453"/>
    </location>
</feature>
<dbReference type="GO" id="GO:0005975">
    <property type="term" value="P:carbohydrate metabolic process"/>
    <property type="evidence" value="ECO:0007669"/>
    <property type="project" value="InterPro"/>
</dbReference>
<feature type="domain" description="Bacterial alpha-L-rhamnosidase N-terminal" evidence="5">
    <location>
        <begin position="173"/>
        <end position="343"/>
    </location>
</feature>
<dbReference type="OrthoDB" id="9766741at2"/>
<dbReference type="EMBL" id="QAAD01000013">
    <property type="protein sequence ID" value="PTN07786.1"/>
    <property type="molecule type" value="Genomic_DNA"/>
</dbReference>
<dbReference type="Gene3D" id="1.50.10.10">
    <property type="match status" value="1"/>
</dbReference>
<reference evidence="8 9" key="1">
    <citation type="submission" date="2018-04" db="EMBL/GenBank/DDBJ databases">
        <title>Genomic Encyclopedia of Archaeal and Bacterial Type Strains, Phase II (KMG-II): from individual species to whole genera.</title>
        <authorList>
            <person name="Goeker M."/>
        </authorList>
    </citation>
    <scope>NUCLEOTIDE SEQUENCE [LARGE SCALE GENOMIC DNA]</scope>
    <source>
        <strain evidence="8 9">DSM 28823</strain>
    </source>
</reference>
<evidence type="ECO:0000259" key="7">
    <source>
        <dbReference type="Pfam" id="PF17390"/>
    </source>
</evidence>
<gene>
    <name evidence="8" type="ORF">C8N47_11351</name>
</gene>
<comment type="catalytic activity">
    <reaction evidence="1">
        <text>Hydrolysis of terminal non-reducing alpha-L-rhamnose residues in alpha-L-rhamnosides.</text>
        <dbReference type="EC" id="3.2.1.40"/>
    </reaction>
</comment>
<dbReference type="Pfam" id="PF08531">
    <property type="entry name" value="Bac_rhamnosid_N"/>
    <property type="match status" value="1"/>
</dbReference>
<evidence type="ECO:0000256" key="3">
    <source>
        <dbReference type="ARBA" id="ARBA00022801"/>
    </source>
</evidence>
<comment type="caution">
    <text evidence="8">The sequence shown here is derived from an EMBL/GenBank/DDBJ whole genome shotgun (WGS) entry which is preliminary data.</text>
</comment>
<evidence type="ECO:0000256" key="2">
    <source>
        <dbReference type="ARBA" id="ARBA00012652"/>
    </source>
</evidence>
<organism evidence="8 9">
    <name type="scientific">Mangrovibacterium marinum</name>
    <dbReference type="NCBI Taxonomy" id="1639118"/>
    <lineage>
        <taxon>Bacteria</taxon>
        <taxon>Pseudomonadati</taxon>
        <taxon>Bacteroidota</taxon>
        <taxon>Bacteroidia</taxon>
        <taxon>Marinilabiliales</taxon>
        <taxon>Prolixibacteraceae</taxon>
        <taxon>Mangrovibacterium</taxon>
    </lineage>
</organism>
<dbReference type="PANTHER" id="PTHR33307:SF6">
    <property type="entry name" value="ALPHA-RHAMNOSIDASE (EUROFUNG)-RELATED"/>
    <property type="match status" value="1"/>
</dbReference>
<dbReference type="PIRSF" id="PIRSF010631">
    <property type="entry name" value="A-rhamnsds"/>
    <property type="match status" value="1"/>
</dbReference>
<dbReference type="InterPro" id="IPR012341">
    <property type="entry name" value="6hp_glycosidase-like_sf"/>
</dbReference>
<dbReference type="InterPro" id="IPR035398">
    <property type="entry name" value="Bac_rhamnosid_C"/>
</dbReference>
<evidence type="ECO:0000259" key="5">
    <source>
        <dbReference type="Pfam" id="PF08531"/>
    </source>
</evidence>
<dbReference type="PANTHER" id="PTHR33307">
    <property type="entry name" value="ALPHA-RHAMNOSIDASE (EUROFUNG)"/>
    <property type="match status" value="1"/>
</dbReference>
<accession>A0A2T5BZQ8</accession>
<dbReference type="Gene3D" id="2.60.40.10">
    <property type="entry name" value="Immunoglobulins"/>
    <property type="match status" value="1"/>
</dbReference>
<dbReference type="RefSeq" id="WP_107822984.1">
    <property type="nucleotide sequence ID" value="NZ_OY782574.1"/>
</dbReference>
<dbReference type="InterPro" id="IPR035396">
    <property type="entry name" value="Bac_rhamnosid6H"/>
</dbReference>
<evidence type="ECO:0000256" key="1">
    <source>
        <dbReference type="ARBA" id="ARBA00001445"/>
    </source>
</evidence>
<dbReference type="InterPro" id="IPR016007">
    <property type="entry name" value="Alpha_rhamnosid"/>
</dbReference>